<dbReference type="FunFam" id="3.30.200.20:FF:000009">
    <property type="entry name" value="Glycogen synthase kinase-3 beta"/>
    <property type="match status" value="1"/>
</dbReference>
<keyword evidence="16" id="KW-0675">Receptor</keyword>
<evidence type="ECO:0000256" key="8">
    <source>
        <dbReference type="ARBA" id="ARBA00022692"/>
    </source>
</evidence>
<dbReference type="Gene3D" id="3.80.10.10">
    <property type="entry name" value="Ribonuclease Inhibitor"/>
    <property type="match status" value="1"/>
</dbReference>
<comment type="similarity">
    <text evidence="2">Belongs to the protein kinase superfamily. CMGC Ser/Thr protein kinase family. GSK-3 subfamily.</text>
</comment>
<dbReference type="GO" id="GO:0030154">
    <property type="term" value="P:cell differentiation"/>
    <property type="evidence" value="ECO:0007669"/>
    <property type="project" value="TreeGrafter"/>
</dbReference>
<dbReference type="InterPro" id="IPR055414">
    <property type="entry name" value="LRR_R13L4/SHOC2-like"/>
</dbReference>
<dbReference type="PANTHER" id="PTHR24057:SF42">
    <property type="entry name" value="SHAGGY-RELATED PROTEIN KINASE ETA"/>
    <property type="match status" value="1"/>
</dbReference>
<evidence type="ECO:0000256" key="20">
    <source>
        <dbReference type="PROSITE-ProRule" id="PRU10141"/>
    </source>
</evidence>
<dbReference type="SMART" id="SM00220">
    <property type="entry name" value="S_TKc"/>
    <property type="match status" value="2"/>
</dbReference>
<dbReference type="GO" id="GO:0005634">
    <property type="term" value="C:nucleus"/>
    <property type="evidence" value="ECO:0007669"/>
    <property type="project" value="TreeGrafter"/>
</dbReference>
<sequence length="1109" mass="123409">MADDKEMSAAVVDGSDHVTGHIISTTIGGKNGEPKQTISYMAERVVGTGSFGIVFQAKCLETGETVAIKKVLQDRRYKNRELQLMRVMDHPNVISLKHCFFSTTSKNELFLNLVMEYVPESMYRVLKHYSSANQRMPLIYVKLYTYQIFRGLAYIHTVPRVCHRDLKPQNLLVDPLTHQVKICDFGSAKQLIAGEANISYICSRFYRAPELIFGATEYTTSIDIWSAGCVLAELLLGQPLFPGENAVDQLVEIIKVLGTPTREEIRCMNPNYTDFRFPQIKAHPWHKVFHKRMPPEAIDLASRLLQYSPSLRCTALEACAHPFFDELREPNARLPNGRPLPPLFNFKQELSGASPELVNKLIPDHVKRQLASVVARSASLHSQAAMLFLVPSFSAFPSSCVSSPLRPTPPPLLKFPFVYVHEESPKENGPEDGVGMMLSVMLLQFPPLGNACLPPICFIPSSLHISLVGCDKSKSMGNNGMAVSFFLLLLILIFALFWEDTKVKVLASDSLLSPKGVNYEVAALMALKIKMRDDLHVMDGWDINSVDPCTWNMVACSAEGFVVSLEMASMGLSGTLSPSIGNLTHLRTMLLHNNQLSGPIPVEFGMLLELQTLDLSNNQLVGEIPSSLGFLTHLTYLRLNNNKLSGQIPTLVANLTSLSFLDLSFNNLSGPTPKVLANGYRQLKVSIFHSSFTGNSFLCTSSEHSCTGISKPENGLSPKASGHRRLVLSLAVGITCTFVVSVALLVCWVHWYRSRLLFTSYVQQDYEFDVGHLKRFSFRELQIATGNFSPKNILGQGGYGVVYKGCLPNRMVVAVKRLKDPNFTGEVQFQTEVEMIGLALHRNLLRLYGFCMTPEERLLVYPYMPNGSVADCLRDTRQAKPPLDWNRRMHIALGTARGLLYLHEQCNPKIIHRDVKAANILLDESFEAVVGDFGLAKLLDRRDSHVTTAVRGTVGHIAPEYLSTGQSSEKTDVFGFGVLLLELIRGQKALDVGNGQVQKGMILDCVRTLHEERRLDVLIDRDLKGSFDPTELEKMVQLALQCTQSHPNLRPKMSEVLKVLEVLVEPVTEEMQGGTHFCEARDCSFSGNNSDLQDESSFIIEAIELSGPR</sequence>
<evidence type="ECO:0000256" key="1">
    <source>
        <dbReference type="ARBA" id="ARBA00004479"/>
    </source>
</evidence>
<dbReference type="Gene3D" id="1.10.510.10">
    <property type="entry name" value="Transferase(Phosphotransferase) domain 1"/>
    <property type="match status" value="2"/>
</dbReference>
<dbReference type="GO" id="GO:0005524">
    <property type="term" value="F:ATP binding"/>
    <property type="evidence" value="ECO:0007669"/>
    <property type="project" value="UniProtKB-UniRule"/>
</dbReference>
<dbReference type="PANTHER" id="PTHR24057">
    <property type="entry name" value="GLYCOGEN SYNTHASE KINASE-3 ALPHA"/>
    <property type="match status" value="1"/>
</dbReference>
<evidence type="ECO:0000256" key="21">
    <source>
        <dbReference type="SAM" id="Phobius"/>
    </source>
</evidence>
<name>A0AAP0MXQ3_9ROSI</name>
<dbReference type="PROSITE" id="PS00108">
    <property type="entry name" value="PROTEIN_KINASE_ST"/>
    <property type="match status" value="2"/>
</dbReference>
<dbReference type="InterPro" id="IPR017441">
    <property type="entry name" value="Protein_kinase_ATP_BS"/>
</dbReference>
<dbReference type="InterPro" id="IPR032675">
    <property type="entry name" value="LRR_dom_sf"/>
</dbReference>
<dbReference type="SUPFAM" id="SSF56112">
    <property type="entry name" value="Protein kinase-like (PK-like)"/>
    <property type="match status" value="2"/>
</dbReference>
<evidence type="ECO:0000256" key="4">
    <source>
        <dbReference type="ARBA" id="ARBA00012513"/>
    </source>
</evidence>
<feature type="transmembrane region" description="Helical" evidence="21">
    <location>
        <begin position="726"/>
        <end position="751"/>
    </location>
</feature>
<dbReference type="Pfam" id="PF00069">
    <property type="entry name" value="Pkinase"/>
    <property type="match status" value="1"/>
</dbReference>
<dbReference type="InterPro" id="IPR000719">
    <property type="entry name" value="Prot_kinase_dom"/>
</dbReference>
<comment type="caution">
    <text evidence="23">The sequence shown here is derived from an EMBL/GenBank/DDBJ whole genome shotgun (WGS) entry which is preliminary data.</text>
</comment>
<evidence type="ECO:0000256" key="7">
    <source>
        <dbReference type="ARBA" id="ARBA00022679"/>
    </source>
</evidence>
<feature type="domain" description="Protein kinase" evidence="22">
    <location>
        <begin position="40"/>
        <end position="324"/>
    </location>
</feature>
<dbReference type="SUPFAM" id="SSF52058">
    <property type="entry name" value="L domain-like"/>
    <property type="match status" value="1"/>
</dbReference>
<feature type="binding site" evidence="20">
    <location>
        <position position="70"/>
    </location>
    <ligand>
        <name>ATP</name>
        <dbReference type="ChEBI" id="CHEBI:30616"/>
    </ligand>
</feature>
<dbReference type="GO" id="GO:0004674">
    <property type="term" value="F:protein serine/threonine kinase activity"/>
    <property type="evidence" value="ECO:0007669"/>
    <property type="project" value="UniProtKB-KW"/>
</dbReference>
<dbReference type="GO" id="GO:0016020">
    <property type="term" value="C:membrane"/>
    <property type="evidence" value="ECO:0007669"/>
    <property type="project" value="UniProtKB-SubCell"/>
</dbReference>
<keyword evidence="8 21" id="KW-0812">Transmembrane</keyword>
<evidence type="ECO:0000256" key="13">
    <source>
        <dbReference type="ARBA" id="ARBA00022840"/>
    </source>
</evidence>
<keyword evidence="7" id="KW-0808">Transferase</keyword>
<dbReference type="InterPro" id="IPR001245">
    <property type="entry name" value="Ser-Thr/Tyr_kinase_cat_dom"/>
</dbReference>
<evidence type="ECO:0000256" key="15">
    <source>
        <dbReference type="ARBA" id="ARBA00023136"/>
    </source>
</evidence>
<dbReference type="InterPro" id="IPR039192">
    <property type="entry name" value="STKc_GSK3"/>
</dbReference>
<dbReference type="PROSITE" id="PS00107">
    <property type="entry name" value="PROTEIN_KINASE_ATP"/>
    <property type="match status" value="2"/>
</dbReference>
<evidence type="ECO:0000256" key="19">
    <source>
        <dbReference type="ARBA" id="ARBA00048679"/>
    </source>
</evidence>
<dbReference type="InterPro" id="IPR013210">
    <property type="entry name" value="LRR_N_plant-typ"/>
</dbReference>
<dbReference type="Proteomes" id="UP001428341">
    <property type="component" value="Unassembled WGS sequence"/>
</dbReference>
<evidence type="ECO:0000256" key="18">
    <source>
        <dbReference type="ARBA" id="ARBA00047899"/>
    </source>
</evidence>
<keyword evidence="14 21" id="KW-1133">Transmembrane helix</keyword>
<feature type="transmembrane region" description="Helical" evidence="21">
    <location>
        <begin position="480"/>
        <end position="498"/>
    </location>
</feature>
<dbReference type="Pfam" id="PF23598">
    <property type="entry name" value="LRR_14"/>
    <property type="match status" value="1"/>
</dbReference>
<dbReference type="Pfam" id="PF07714">
    <property type="entry name" value="PK_Tyr_Ser-Thr"/>
    <property type="match status" value="1"/>
</dbReference>
<evidence type="ECO:0000256" key="11">
    <source>
        <dbReference type="ARBA" id="ARBA00022741"/>
    </source>
</evidence>
<dbReference type="InterPro" id="IPR001611">
    <property type="entry name" value="Leu-rich_rpt"/>
</dbReference>
<keyword evidence="5" id="KW-0723">Serine/threonine-protein kinase</keyword>
<comment type="similarity">
    <text evidence="3">Belongs to the protein kinase superfamily. Ser/Thr protein kinase family.</text>
</comment>
<evidence type="ECO:0000256" key="3">
    <source>
        <dbReference type="ARBA" id="ARBA00008684"/>
    </source>
</evidence>
<evidence type="ECO:0000256" key="2">
    <source>
        <dbReference type="ARBA" id="ARBA00005527"/>
    </source>
</evidence>
<dbReference type="InterPro" id="IPR003591">
    <property type="entry name" value="Leu-rich_rpt_typical-subtyp"/>
</dbReference>
<dbReference type="InterPro" id="IPR050591">
    <property type="entry name" value="GSK-3"/>
</dbReference>
<evidence type="ECO:0000256" key="17">
    <source>
        <dbReference type="ARBA" id="ARBA00023180"/>
    </source>
</evidence>
<keyword evidence="9" id="KW-0732">Signal</keyword>
<dbReference type="InterPro" id="IPR008271">
    <property type="entry name" value="Ser/Thr_kinase_AS"/>
</dbReference>
<evidence type="ECO:0000259" key="22">
    <source>
        <dbReference type="PROSITE" id="PS50011"/>
    </source>
</evidence>
<dbReference type="FunFam" id="3.30.200.20:FF:000015">
    <property type="entry name" value="Somatic embryogenesis receptor kinase 1"/>
    <property type="match status" value="1"/>
</dbReference>
<proteinExistence type="inferred from homology"/>
<dbReference type="EMBL" id="JBCGBO010000002">
    <property type="protein sequence ID" value="KAK9223941.1"/>
    <property type="molecule type" value="Genomic_DNA"/>
</dbReference>
<comment type="catalytic activity">
    <reaction evidence="19">
        <text>L-seryl-[protein] + ATP = O-phospho-L-seryl-[protein] + ADP + H(+)</text>
        <dbReference type="Rhea" id="RHEA:17989"/>
        <dbReference type="Rhea" id="RHEA-COMP:9863"/>
        <dbReference type="Rhea" id="RHEA-COMP:11604"/>
        <dbReference type="ChEBI" id="CHEBI:15378"/>
        <dbReference type="ChEBI" id="CHEBI:29999"/>
        <dbReference type="ChEBI" id="CHEBI:30616"/>
        <dbReference type="ChEBI" id="CHEBI:83421"/>
        <dbReference type="ChEBI" id="CHEBI:456216"/>
        <dbReference type="EC" id="2.7.11.1"/>
    </reaction>
</comment>
<dbReference type="PRINTS" id="PR00019">
    <property type="entry name" value="LEURICHRPT"/>
</dbReference>
<evidence type="ECO:0000256" key="16">
    <source>
        <dbReference type="ARBA" id="ARBA00023170"/>
    </source>
</evidence>
<dbReference type="EC" id="2.7.11.1" evidence="4"/>
<evidence type="ECO:0000256" key="9">
    <source>
        <dbReference type="ARBA" id="ARBA00022729"/>
    </source>
</evidence>
<protein>
    <recommendedName>
        <fullName evidence="4">non-specific serine/threonine protein kinase</fullName>
        <ecNumber evidence="4">2.7.11.1</ecNumber>
    </recommendedName>
</protein>
<dbReference type="AlphaFoldDB" id="A0AAP0MXQ3"/>
<evidence type="ECO:0000313" key="23">
    <source>
        <dbReference type="EMBL" id="KAK9223941.1"/>
    </source>
</evidence>
<dbReference type="Gene3D" id="3.30.200.20">
    <property type="entry name" value="Phosphorylase Kinase, domain 1"/>
    <property type="match status" value="2"/>
</dbReference>
<gene>
    <name evidence="23" type="ORF">WN944_012390</name>
</gene>
<feature type="domain" description="Protein kinase" evidence="22">
    <location>
        <begin position="788"/>
        <end position="1063"/>
    </location>
</feature>
<dbReference type="CDD" id="cd14137">
    <property type="entry name" value="STKc_GSK3"/>
    <property type="match status" value="1"/>
</dbReference>
<evidence type="ECO:0000256" key="6">
    <source>
        <dbReference type="ARBA" id="ARBA00022614"/>
    </source>
</evidence>
<keyword evidence="11 20" id="KW-0547">Nucleotide-binding</keyword>
<evidence type="ECO:0000256" key="14">
    <source>
        <dbReference type="ARBA" id="ARBA00022989"/>
    </source>
</evidence>
<dbReference type="PROSITE" id="PS51450">
    <property type="entry name" value="LRR"/>
    <property type="match status" value="1"/>
</dbReference>
<keyword evidence="15 21" id="KW-0472">Membrane</keyword>
<accession>A0AAP0MXQ3</accession>
<feature type="binding site" evidence="20">
    <location>
        <position position="816"/>
    </location>
    <ligand>
        <name>ATP</name>
        <dbReference type="ChEBI" id="CHEBI:30616"/>
    </ligand>
</feature>
<reference evidence="23 24" key="1">
    <citation type="submission" date="2024-05" db="EMBL/GenBank/DDBJ databases">
        <title>Haplotype-resolved chromosome-level genome assembly of Huyou (Citrus changshanensis).</title>
        <authorList>
            <person name="Miao C."/>
            <person name="Chen W."/>
            <person name="Wu Y."/>
            <person name="Wang L."/>
            <person name="Zhao S."/>
            <person name="Grierson D."/>
            <person name="Xu C."/>
            <person name="Chen K."/>
        </authorList>
    </citation>
    <scope>NUCLEOTIDE SEQUENCE [LARGE SCALE GENOMIC DNA]</scope>
    <source>
        <strain evidence="23">01-14</strain>
        <tissue evidence="23">Leaf</tissue>
    </source>
</reference>
<dbReference type="FunFam" id="3.80.10.10:FF:000101">
    <property type="entry name" value="LRR receptor-like serine/threonine-protein kinase ERECTA"/>
    <property type="match status" value="1"/>
</dbReference>
<dbReference type="SMART" id="SM00369">
    <property type="entry name" value="LRR_TYP"/>
    <property type="match status" value="4"/>
</dbReference>
<dbReference type="PROSITE" id="PS50011">
    <property type="entry name" value="PROTEIN_KINASE_DOM"/>
    <property type="match status" value="2"/>
</dbReference>
<dbReference type="InterPro" id="IPR011009">
    <property type="entry name" value="Kinase-like_dom_sf"/>
</dbReference>
<dbReference type="Pfam" id="PF08263">
    <property type="entry name" value="LRRNT_2"/>
    <property type="match status" value="1"/>
</dbReference>
<keyword evidence="12" id="KW-0418">Kinase</keyword>
<comment type="catalytic activity">
    <reaction evidence="18">
        <text>L-threonyl-[protein] + ATP = O-phospho-L-threonyl-[protein] + ADP + H(+)</text>
        <dbReference type="Rhea" id="RHEA:46608"/>
        <dbReference type="Rhea" id="RHEA-COMP:11060"/>
        <dbReference type="Rhea" id="RHEA-COMP:11605"/>
        <dbReference type="ChEBI" id="CHEBI:15378"/>
        <dbReference type="ChEBI" id="CHEBI:30013"/>
        <dbReference type="ChEBI" id="CHEBI:30616"/>
        <dbReference type="ChEBI" id="CHEBI:61977"/>
        <dbReference type="ChEBI" id="CHEBI:456216"/>
        <dbReference type="EC" id="2.7.11.1"/>
    </reaction>
</comment>
<dbReference type="FunFam" id="1.10.510.10:FF:000082">
    <property type="entry name" value="Shaggy-related protein kinase kappa"/>
    <property type="match status" value="1"/>
</dbReference>
<keyword evidence="17" id="KW-0325">Glycoprotein</keyword>
<keyword evidence="24" id="KW-1185">Reference proteome</keyword>
<evidence type="ECO:0000256" key="12">
    <source>
        <dbReference type="ARBA" id="ARBA00022777"/>
    </source>
</evidence>
<dbReference type="GO" id="GO:0005737">
    <property type="term" value="C:cytoplasm"/>
    <property type="evidence" value="ECO:0007669"/>
    <property type="project" value="TreeGrafter"/>
</dbReference>
<keyword evidence="10" id="KW-0677">Repeat</keyword>
<keyword evidence="13 20" id="KW-0067">ATP-binding</keyword>
<comment type="subcellular location">
    <subcellularLocation>
        <location evidence="1">Membrane</location>
        <topology evidence="1">Single-pass type I membrane protein</topology>
    </subcellularLocation>
</comment>
<dbReference type="GO" id="GO:0009742">
    <property type="term" value="P:brassinosteroid mediated signaling pathway"/>
    <property type="evidence" value="ECO:0007669"/>
    <property type="project" value="TreeGrafter"/>
</dbReference>
<organism evidence="23 24">
    <name type="scientific">Citrus x changshan-huyou</name>
    <dbReference type="NCBI Taxonomy" id="2935761"/>
    <lineage>
        <taxon>Eukaryota</taxon>
        <taxon>Viridiplantae</taxon>
        <taxon>Streptophyta</taxon>
        <taxon>Embryophyta</taxon>
        <taxon>Tracheophyta</taxon>
        <taxon>Spermatophyta</taxon>
        <taxon>Magnoliopsida</taxon>
        <taxon>eudicotyledons</taxon>
        <taxon>Gunneridae</taxon>
        <taxon>Pentapetalae</taxon>
        <taxon>rosids</taxon>
        <taxon>malvids</taxon>
        <taxon>Sapindales</taxon>
        <taxon>Rutaceae</taxon>
        <taxon>Aurantioideae</taxon>
        <taxon>Citrus</taxon>
    </lineage>
</organism>
<evidence type="ECO:0000256" key="10">
    <source>
        <dbReference type="ARBA" id="ARBA00022737"/>
    </source>
</evidence>
<dbReference type="FunFam" id="1.10.510.10:FF:000016">
    <property type="entry name" value="Somatic embryogenesis receptor-like kinase 1"/>
    <property type="match status" value="1"/>
</dbReference>
<evidence type="ECO:0000256" key="5">
    <source>
        <dbReference type="ARBA" id="ARBA00022527"/>
    </source>
</evidence>
<evidence type="ECO:0000313" key="24">
    <source>
        <dbReference type="Proteomes" id="UP001428341"/>
    </source>
</evidence>
<keyword evidence="6" id="KW-0433">Leucine-rich repeat</keyword>